<evidence type="ECO:0000313" key="3">
    <source>
        <dbReference type="Proteomes" id="UP001230005"/>
    </source>
</evidence>
<comment type="caution">
    <text evidence="2">The sequence shown here is derived from an EMBL/GenBank/DDBJ whole genome shotgun (WGS) entry which is preliminary data.</text>
</comment>
<accession>A0ABT9ZVS4</accession>
<keyword evidence="1" id="KW-0812">Transmembrane</keyword>
<protein>
    <submittedName>
        <fullName evidence="2">Uncharacterized protein</fullName>
    </submittedName>
</protein>
<sequence>MIGILLGLGSLGLIVYMIYKVSVGEIIGFNDIFFLSTFIMFFFYTITWGS</sequence>
<reference evidence="2 3" key="1">
    <citation type="submission" date="2023-07" db="EMBL/GenBank/DDBJ databases">
        <title>Genomic Encyclopedia of Type Strains, Phase IV (KMG-IV): sequencing the most valuable type-strain genomes for metagenomic binning, comparative biology and taxonomic classification.</title>
        <authorList>
            <person name="Goeker M."/>
        </authorList>
    </citation>
    <scope>NUCLEOTIDE SEQUENCE [LARGE SCALE GENOMIC DNA]</scope>
    <source>
        <strain evidence="2 3">DSM 9768</strain>
    </source>
</reference>
<proteinExistence type="predicted"/>
<feature type="transmembrane region" description="Helical" evidence="1">
    <location>
        <begin position="33"/>
        <end position="49"/>
    </location>
</feature>
<keyword evidence="3" id="KW-1185">Reference proteome</keyword>
<evidence type="ECO:0000313" key="2">
    <source>
        <dbReference type="EMBL" id="MDQ0254847.1"/>
    </source>
</evidence>
<organism evidence="2 3">
    <name type="scientific">Evansella vedderi</name>
    <dbReference type="NCBI Taxonomy" id="38282"/>
    <lineage>
        <taxon>Bacteria</taxon>
        <taxon>Bacillati</taxon>
        <taxon>Bacillota</taxon>
        <taxon>Bacilli</taxon>
        <taxon>Bacillales</taxon>
        <taxon>Bacillaceae</taxon>
        <taxon>Evansella</taxon>
    </lineage>
</organism>
<keyword evidence="1" id="KW-0472">Membrane</keyword>
<evidence type="ECO:0000256" key="1">
    <source>
        <dbReference type="SAM" id="Phobius"/>
    </source>
</evidence>
<dbReference type="Proteomes" id="UP001230005">
    <property type="component" value="Unassembled WGS sequence"/>
</dbReference>
<keyword evidence="1" id="KW-1133">Transmembrane helix</keyword>
<name>A0ABT9ZVS4_9BACI</name>
<dbReference type="EMBL" id="JAUSUG010000007">
    <property type="protein sequence ID" value="MDQ0254847.1"/>
    <property type="molecule type" value="Genomic_DNA"/>
</dbReference>
<gene>
    <name evidence="2" type="ORF">J2S74_002226</name>
</gene>